<proteinExistence type="predicted"/>
<gene>
    <name evidence="1" type="ORF">O181_124734</name>
</gene>
<sequence length="95" mass="10117">MKRGGPEGLVLARGPKNKDKYLGVGDMGELAREANDGRIWPGAIKGQGRVIWPKCHRAPEGAKLAITIWCGGSAPAWSQLGIAATSIEEGHSLWL</sequence>
<organism evidence="1 2">
    <name type="scientific">Austropuccinia psidii MF-1</name>
    <dbReference type="NCBI Taxonomy" id="1389203"/>
    <lineage>
        <taxon>Eukaryota</taxon>
        <taxon>Fungi</taxon>
        <taxon>Dikarya</taxon>
        <taxon>Basidiomycota</taxon>
        <taxon>Pucciniomycotina</taxon>
        <taxon>Pucciniomycetes</taxon>
        <taxon>Pucciniales</taxon>
        <taxon>Sphaerophragmiaceae</taxon>
        <taxon>Austropuccinia</taxon>
    </lineage>
</organism>
<comment type="caution">
    <text evidence="1">The sequence shown here is derived from an EMBL/GenBank/DDBJ whole genome shotgun (WGS) entry which is preliminary data.</text>
</comment>
<dbReference type="Proteomes" id="UP000765509">
    <property type="component" value="Unassembled WGS sequence"/>
</dbReference>
<protein>
    <submittedName>
        <fullName evidence="1">Uncharacterized protein</fullName>
    </submittedName>
</protein>
<evidence type="ECO:0000313" key="1">
    <source>
        <dbReference type="EMBL" id="MBW0585019.1"/>
    </source>
</evidence>
<evidence type="ECO:0000313" key="2">
    <source>
        <dbReference type="Proteomes" id="UP000765509"/>
    </source>
</evidence>
<reference evidence="1" key="1">
    <citation type="submission" date="2021-03" db="EMBL/GenBank/DDBJ databases">
        <title>Draft genome sequence of rust myrtle Austropuccinia psidii MF-1, a brazilian biotype.</title>
        <authorList>
            <person name="Quecine M.C."/>
            <person name="Pachon D.M.R."/>
            <person name="Bonatelli M.L."/>
            <person name="Correr F.H."/>
            <person name="Franceschini L.M."/>
            <person name="Leite T.F."/>
            <person name="Margarido G.R.A."/>
            <person name="Almeida C.A."/>
            <person name="Ferrarezi J.A."/>
            <person name="Labate C.A."/>
        </authorList>
    </citation>
    <scope>NUCLEOTIDE SEQUENCE</scope>
    <source>
        <strain evidence="1">MF-1</strain>
    </source>
</reference>
<keyword evidence="2" id="KW-1185">Reference proteome</keyword>
<name>A0A9Q3Q4J5_9BASI</name>
<accession>A0A9Q3Q4J5</accession>
<dbReference type="AlphaFoldDB" id="A0A9Q3Q4J5"/>
<dbReference type="EMBL" id="AVOT02119702">
    <property type="protein sequence ID" value="MBW0585019.1"/>
    <property type="molecule type" value="Genomic_DNA"/>
</dbReference>